<dbReference type="OrthoDB" id="9794330at2"/>
<comment type="caution">
    <text evidence="6">The sequence shown here is derived from an EMBL/GenBank/DDBJ whole genome shotgun (WGS) entry which is preliminary data.</text>
</comment>
<dbReference type="PRINTS" id="PR00778">
    <property type="entry name" value="HTHARSR"/>
</dbReference>
<dbReference type="GO" id="GO:0003677">
    <property type="term" value="F:DNA binding"/>
    <property type="evidence" value="ECO:0007669"/>
    <property type="project" value="UniProtKB-KW"/>
</dbReference>
<dbReference type="InterPro" id="IPR011991">
    <property type="entry name" value="ArsR-like_HTH"/>
</dbReference>
<reference evidence="6 7" key="1">
    <citation type="submission" date="2018-06" db="EMBL/GenBank/DDBJ databases">
        <title>Thermoflavimicrobium daqus sp. nov., a thermophilic microbe isolated from Moutai-flavour Daqu.</title>
        <authorList>
            <person name="Wang X."/>
            <person name="Zhou H."/>
        </authorList>
    </citation>
    <scope>NUCLEOTIDE SEQUENCE [LARGE SCALE GENOMIC DNA]</scope>
    <source>
        <strain evidence="6 7">FBKL4.011</strain>
    </source>
</reference>
<dbReference type="InterPro" id="IPR036388">
    <property type="entry name" value="WH-like_DNA-bd_sf"/>
</dbReference>
<keyword evidence="7" id="KW-1185">Reference proteome</keyword>
<feature type="domain" description="HTH arsR-type" evidence="5">
    <location>
        <begin position="29"/>
        <end position="124"/>
    </location>
</feature>
<sequence length="130" mass="14873">MSTNSTFNQQTDVCEIFCYDEEKVQQLRQQVPEITGLSVMFKALGDETRLKIVYALTLEKELCVCDIAHILGSTIATASHHLRLLKNLGLAKSRKEGKLVFYSLDDDHVKQIVRIATIHFHEKENEIIKK</sequence>
<dbReference type="Gene3D" id="1.10.10.10">
    <property type="entry name" value="Winged helix-like DNA-binding domain superfamily/Winged helix DNA-binding domain"/>
    <property type="match status" value="1"/>
</dbReference>
<dbReference type="PANTHER" id="PTHR43132:SF6">
    <property type="entry name" value="HTH-TYPE TRANSCRIPTIONAL REPRESSOR CZRA"/>
    <property type="match status" value="1"/>
</dbReference>
<dbReference type="CDD" id="cd00090">
    <property type="entry name" value="HTH_ARSR"/>
    <property type="match status" value="1"/>
</dbReference>
<reference evidence="6 7" key="2">
    <citation type="submission" date="2018-06" db="EMBL/GenBank/DDBJ databases">
        <authorList>
            <person name="Zhirakovskaya E."/>
        </authorList>
    </citation>
    <scope>NUCLEOTIDE SEQUENCE [LARGE SCALE GENOMIC DNA]</scope>
    <source>
        <strain evidence="6 7">FBKL4.011</strain>
    </source>
</reference>
<evidence type="ECO:0000259" key="5">
    <source>
        <dbReference type="PROSITE" id="PS50987"/>
    </source>
</evidence>
<proteinExistence type="predicted"/>
<evidence type="ECO:0000313" key="7">
    <source>
        <dbReference type="Proteomes" id="UP000251213"/>
    </source>
</evidence>
<evidence type="ECO:0000313" key="6">
    <source>
        <dbReference type="EMBL" id="RAL24025.1"/>
    </source>
</evidence>
<dbReference type="PROSITE" id="PS50987">
    <property type="entry name" value="HTH_ARSR_2"/>
    <property type="match status" value="1"/>
</dbReference>
<dbReference type="EMBL" id="QJKK01000005">
    <property type="protein sequence ID" value="RAL24025.1"/>
    <property type="molecule type" value="Genomic_DNA"/>
</dbReference>
<name>A0A364K3T6_9BACL</name>
<dbReference type="RefSeq" id="WP_113659017.1">
    <property type="nucleotide sequence ID" value="NZ_KZ845667.1"/>
</dbReference>
<dbReference type="PANTHER" id="PTHR43132">
    <property type="entry name" value="ARSENICAL RESISTANCE OPERON REPRESSOR ARSR-RELATED"/>
    <property type="match status" value="1"/>
</dbReference>
<dbReference type="NCBIfam" id="NF033788">
    <property type="entry name" value="HTH_metalloreg"/>
    <property type="match status" value="1"/>
</dbReference>
<dbReference type="GO" id="GO:0003700">
    <property type="term" value="F:DNA-binding transcription factor activity"/>
    <property type="evidence" value="ECO:0007669"/>
    <property type="project" value="InterPro"/>
</dbReference>
<dbReference type="GO" id="GO:0046686">
    <property type="term" value="P:response to cadmium ion"/>
    <property type="evidence" value="ECO:0007669"/>
    <property type="project" value="UniProtKB-KW"/>
</dbReference>
<gene>
    <name evidence="6" type="ORF">DL897_09985</name>
</gene>
<evidence type="ECO:0000256" key="1">
    <source>
        <dbReference type="ARBA" id="ARBA00023015"/>
    </source>
</evidence>
<dbReference type="SUPFAM" id="SSF46785">
    <property type="entry name" value="Winged helix' DNA-binding domain"/>
    <property type="match status" value="1"/>
</dbReference>
<evidence type="ECO:0000256" key="3">
    <source>
        <dbReference type="ARBA" id="ARBA00023163"/>
    </source>
</evidence>
<dbReference type="Pfam" id="PF01022">
    <property type="entry name" value="HTH_5"/>
    <property type="match status" value="1"/>
</dbReference>
<keyword evidence="1" id="KW-0805">Transcription regulation</keyword>
<keyword evidence="3" id="KW-0804">Transcription</keyword>
<dbReference type="SMART" id="SM00418">
    <property type="entry name" value="HTH_ARSR"/>
    <property type="match status" value="1"/>
</dbReference>
<evidence type="ECO:0000256" key="2">
    <source>
        <dbReference type="ARBA" id="ARBA00023125"/>
    </source>
</evidence>
<dbReference type="Proteomes" id="UP000251213">
    <property type="component" value="Unassembled WGS sequence"/>
</dbReference>
<keyword evidence="4" id="KW-0105">Cadmium resistance</keyword>
<dbReference type="InterPro" id="IPR051011">
    <property type="entry name" value="Metal_resp_trans_reg"/>
</dbReference>
<protein>
    <submittedName>
        <fullName evidence="6">Transcriptional regulator</fullName>
    </submittedName>
</protein>
<organism evidence="6 7">
    <name type="scientific">Thermoflavimicrobium daqui</name>
    <dbReference type="NCBI Taxonomy" id="2137476"/>
    <lineage>
        <taxon>Bacteria</taxon>
        <taxon>Bacillati</taxon>
        <taxon>Bacillota</taxon>
        <taxon>Bacilli</taxon>
        <taxon>Bacillales</taxon>
        <taxon>Thermoactinomycetaceae</taxon>
        <taxon>Thermoflavimicrobium</taxon>
    </lineage>
</organism>
<accession>A0A364K3T6</accession>
<dbReference type="AlphaFoldDB" id="A0A364K3T6"/>
<dbReference type="InterPro" id="IPR018334">
    <property type="entry name" value="ArsR_HTH"/>
</dbReference>
<dbReference type="InterPro" id="IPR036390">
    <property type="entry name" value="WH_DNA-bd_sf"/>
</dbReference>
<keyword evidence="2" id="KW-0238">DNA-binding</keyword>
<dbReference type="InterPro" id="IPR001845">
    <property type="entry name" value="HTH_ArsR_DNA-bd_dom"/>
</dbReference>
<evidence type="ECO:0000256" key="4">
    <source>
        <dbReference type="ARBA" id="ARBA00043263"/>
    </source>
</evidence>
<dbReference type="PROSITE" id="PS00846">
    <property type="entry name" value="HTH_ARSR_1"/>
    <property type="match status" value="1"/>
</dbReference>